<evidence type="ECO:0000313" key="4">
    <source>
        <dbReference type="Proteomes" id="UP001205185"/>
    </source>
</evidence>
<dbReference type="Proteomes" id="UP001205185">
    <property type="component" value="Unassembled WGS sequence"/>
</dbReference>
<feature type="region of interest" description="Disordered" evidence="1">
    <location>
        <begin position="1"/>
        <end position="26"/>
    </location>
</feature>
<protein>
    <submittedName>
        <fullName evidence="3">Methyltransferase domain-containing protein</fullName>
    </submittedName>
</protein>
<reference evidence="3 4" key="1">
    <citation type="submission" date="2022-06" db="EMBL/GenBank/DDBJ databases">
        <title>Genomic Encyclopedia of Archaeal and Bacterial Type Strains, Phase II (KMG-II): from individual species to whole genera.</title>
        <authorList>
            <person name="Goeker M."/>
        </authorList>
    </citation>
    <scope>NUCLEOTIDE SEQUENCE [LARGE SCALE GENOMIC DNA]</scope>
    <source>
        <strain evidence="3 4">DSM 44255</strain>
    </source>
</reference>
<keyword evidence="3" id="KW-0489">Methyltransferase</keyword>
<proteinExistence type="predicted"/>
<evidence type="ECO:0000313" key="3">
    <source>
        <dbReference type="EMBL" id="MCP2274357.1"/>
    </source>
</evidence>
<dbReference type="GO" id="GO:0008168">
    <property type="term" value="F:methyltransferase activity"/>
    <property type="evidence" value="ECO:0007669"/>
    <property type="project" value="UniProtKB-KW"/>
</dbReference>
<feature type="compositionally biased region" description="Polar residues" evidence="1">
    <location>
        <begin position="14"/>
        <end position="25"/>
    </location>
</feature>
<gene>
    <name evidence="3" type="ORF">LV75_006892</name>
</gene>
<sequence>MVLPKRARSGHSFRVTTPSATSTTRPGDKVELVDAVVAALEDLDADPGAPGAGPTVLIGADPATLAALRARGPVVVVGVDLRAEVDALPLRSGTAAAVVALHALHEVDDVDAALAEFARVVGPGGRVVISANALAHRRELRGLWATAARDCGVVDPPAFLDDDERFSLDHAEAWLRRHLTDVALTPVRGATTLDTAQALALLRAQRPESAGVTWDLLASVVESRVRDAVADHGGFTLSTLTGVATGTVAAATTAEAVTSGAVAGKAAK</sequence>
<dbReference type="SUPFAM" id="SSF53335">
    <property type="entry name" value="S-adenosyl-L-methionine-dependent methyltransferases"/>
    <property type="match status" value="1"/>
</dbReference>
<dbReference type="Gene3D" id="3.40.50.150">
    <property type="entry name" value="Vaccinia Virus protein VP39"/>
    <property type="match status" value="1"/>
</dbReference>
<evidence type="ECO:0000256" key="1">
    <source>
        <dbReference type="SAM" id="MobiDB-lite"/>
    </source>
</evidence>
<name>A0ABT1INV9_9PSEU</name>
<evidence type="ECO:0000259" key="2">
    <source>
        <dbReference type="Pfam" id="PF08241"/>
    </source>
</evidence>
<dbReference type="InterPro" id="IPR029063">
    <property type="entry name" value="SAM-dependent_MTases_sf"/>
</dbReference>
<dbReference type="Pfam" id="PF08241">
    <property type="entry name" value="Methyltransf_11"/>
    <property type="match status" value="1"/>
</dbReference>
<accession>A0ABT1INV9</accession>
<keyword evidence="4" id="KW-1185">Reference proteome</keyword>
<comment type="caution">
    <text evidence="3">The sequence shown here is derived from an EMBL/GenBank/DDBJ whole genome shotgun (WGS) entry which is preliminary data.</text>
</comment>
<keyword evidence="3" id="KW-0808">Transferase</keyword>
<dbReference type="GO" id="GO:0032259">
    <property type="term" value="P:methylation"/>
    <property type="evidence" value="ECO:0007669"/>
    <property type="project" value="UniProtKB-KW"/>
</dbReference>
<dbReference type="EMBL" id="JAMTCO010000024">
    <property type="protein sequence ID" value="MCP2274357.1"/>
    <property type="molecule type" value="Genomic_DNA"/>
</dbReference>
<organism evidence="3 4">
    <name type="scientific">Actinokineospora diospyrosa</name>
    <dbReference type="NCBI Taxonomy" id="103728"/>
    <lineage>
        <taxon>Bacteria</taxon>
        <taxon>Bacillati</taxon>
        <taxon>Actinomycetota</taxon>
        <taxon>Actinomycetes</taxon>
        <taxon>Pseudonocardiales</taxon>
        <taxon>Pseudonocardiaceae</taxon>
        <taxon>Actinokineospora</taxon>
    </lineage>
</organism>
<feature type="compositionally biased region" description="Basic residues" evidence="1">
    <location>
        <begin position="1"/>
        <end position="11"/>
    </location>
</feature>
<feature type="domain" description="Methyltransferase type 11" evidence="2">
    <location>
        <begin position="61"/>
        <end position="129"/>
    </location>
</feature>
<dbReference type="InterPro" id="IPR013216">
    <property type="entry name" value="Methyltransf_11"/>
</dbReference>